<dbReference type="EMBL" id="CP029463">
    <property type="protein sequence ID" value="AWM14395.1"/>
    <property type="molecule type" value="Genomic_DNA"/>
</dbReference>
<feature type="transmembrane region" description="Helical" evidence="1">
    <location>
        <begin position="52"/>
        <end position="70"/>
    </location>
</feature>
<name>A0A2U8QX87_9FLAO</name>
<keyword evidence="1" id="KW-0812">Transmembrane</keyword>
<keyword evidence="1" id="KW-1133">Transmembrane helix</keyword>
<dbReference type="RefSeq" id="WP_109569755.1">
    <property type="nucleotide sequence ID" value="NZ_CP029463.1"/>
</dbReference>
<evidence type="ECO:0000313" key="2">
    <source>
        <dbReference type="EMBL" id="AWM14395.1"/>
    </source>
</evidence>
<keyword evidence="3" id="KW-1185">Reference proteome</keyword>
<accession>A0A2U8QX87</accession>
<evidence type="ECO:0000313" key="3">
    <source>
        <dbReference type="Proteomes" id="UP000245429"/>
    </source>
</evidence>
<dbReference type="Proteomes" id="UP000245429">
    <property type="component" value="Chromosome"/>
</dbReference>
<dbReference type="KEGG" id="fse:DI487_11375"/>
<gene>
    <name evidence="2" type="ORF">DI487_11375</name>
</gene>
<reference evidence="2 3" key="1">
    <citation type="submission" date="2018-05" db="EMBL/GenBank/DDBJ databases">
        <title>Flavobacterium sp. MEBiC07310.</title>
        <authorList>
            <person name="Baek K."/>
        </authorList>
    </citation>
    <scope>NUCLEOTIDE SEQUENCE [LARGE SCALE GENOMIC DNA]</scope>
    <source>
        <strain evidence="2 3">MEBiC07310</strain>
    </source>
</reference>
<dbReference type="OrthoDB" id="1352714at2"/>
<keyword evidence="1" id="KW-0472">Membrane</keyword>
<dbReference type="AlphaFoldDB" id="A0A2U8QX87"/>
<protein>
    <submittedName>
        <fullName evidence="2">Uncharacterized protein</fullName>
    </submittedName>
</protein>
<organism evidence="2 3">
    <name type="scientific">Flavobacterium sediminis</name>
    <dbReference type="NCBI Taxonomy" id="2201181"/>
    <lineage>
        <taxon>Bacteria</taxon>
        <taxon>Pseudomonadati</taxon>
        <taxon>Bacteroidota</taxon>
        <taxon>Flavobacteriia</taxon>
        <taxon>Flavobacteriales</taxon>
        <taxon>Flavobacteriaceae</taxon>
        <taxon>Flavobacterium</taxon>
    </lineage>
</organism>
<sequence length="209" mass="23869">MKTEDQLYHKIKSAAQKGEIPDFPNMESVWNRVEDKLDTNVSQKETYRWKKVAIAASIVLIGTIIYHFYYTPDTELKINEQPLVLRDTVKIQKTIEETPATVVTLEKTSHPAIKAETPQLIQEQIELSSDAVALEEKEIELYSNATATPSSDEIMETSEIQVETAKAESSPKMGFTDSSIYTKKAQRSPIIPQLTKRKTIRIKNWHLLY</sequence>
<evidence type="ECO:0000256" key="1">
    <source>
        <dbReference type="SAM" id="Phobius"/>
    </source>
</evidence>
<proteinExistence type="predicted"/>